<evidence type="ECO:0000259" key="1">
    <source>
        <dbReference type="Pfam" id="PF10615"/>
    </source>
</evidence>
<dbReference type="InterPro" id="IPR012349">
    <property type="entry name" value="Split_barrel_FMN-bd"/>
</dbReference>
<dbReference type="SMR" id="A0A803N068"/>
<proteinExistence type="predicted"/>
<dbReference type="InterPro" id="IPR037119">
    <property type="entry name" value="Haem_oxidase_HugZ-like_sf"/>
</dbReference>
<dbReference type="PANTHER" id="PTHR37375">
    <property type="entry name" value="EXPRESSED PROTEIN"/>
    <property type="match status" value="1"/>
</dbReference>
<reference evidence="2" key="1">
    <citation type="journal article" date="2017" name="Nature">
        <title>The genome of Chenopodium quinoa.</title>
        <authorList>
            <person name="Jarvis D.E."/>
            <person name="Ho Y.S."/>
            <person name="Lightfoot D.J."/>
            <person name="Schmoeckel S.M."/>
            <person name="Li B."/>
            <person name="Borm T.J.A."/>
            <person name="Ohyanagi H."/>
            <person name="Mineta K."/>
            <person name="Michell C.T."/>
            <person name="Saber N."/>
            <person name="Kharbatia N.M."/>
            <person name="Rupper R.R."/>
            <person name="Sharp A.R."/>
            <person name="Dally N."/>
            <person name="Boughton B.A."/>
            <person name="Woo Y.H."/>
            <person name="Gao G."/>
            <person name="Schijlen E.G.W.M."/>
            <person name="Guo X."/>
            <person name="Momin A.A."/>
            <person name="Negrao S."/>
            <person name="Al-Babili S."/>
            <person name="Gehring C."/>
            <person name="Roessner U."/>
            <person name="Jung C."/>
            <person name="Murphy K."/>
            <person name="Arold S.T."/>
            <person name="Gojobori T."/>
            <person name="van der Linden C.G."/>
            <person name="van Loo E.N."/>
            <person name="Jellen E.N."/>
            <person name="Maughan P.J."/>
            <person name="Tester M."/>
        </authorList>
    </citation>
    <scope>NUCLEOTIDE SEQUENCE [LARGE SCALE GENOMIC DNA]</scope>
    <source>
        <strain evidence="2">cv. PI 614886</strain>
    </source>
</reference>
<evidence type="ECO:0000313" key="2">
    <source>
        <dbReference type="EnsemblPlants" id="AUR62038352-RA:cds"/>
    </source>
</evidence>
<dbReference type="Proteomes" id="UP000596660">
    <property type="component" value="Unplaced"/>
</dbReference>
<dbReference type="Gene3D" id="3.20.180.10">
    <property type="entry name" value="PNP-oxidase-like"/>
    <property type="match status" value="1"/>
</dbReference>
<protein>
    <recommendedName>
        <fullName evidence="1">DUF2470 domain-containing protein</fullName>
    </recommendedName>
</protein>
<dbReference type="EnsemblPlants" id="AUR62038352-RA">
    <property type="protein sequence ID" value="AUR62038352-RA:cds"/>
    <property type="gene ID" value="AUR62038352"/>
</dbReference>
<dbReference type="KEGG" id="cqi:110735132"/>
<dbReference type="OrthoDB" id="10256706at2759"/>
<dbReference type="Gene3D" id="2.30.110.10">
    <property type="entry name" value="Electron Transport, Fmn-binding Protein, Chain A"/>
    <property type="match status" value="1"/>
</dbReference>
<name>A0A803N068_CHEQI</name>
<reference evidence="2" key="2">
    <citation type="submission" date="2021-03" db="UniProtKB">
        <authorList>
            <consortium name="EnsemblPlants"/>
        </authorList>
    </citation>
    <scope>IDENTIFICATION</scope>
</reference>
<keyword evidence="3" id="KW-1185">Reference proteome</keyword>
<dbReference type="Pfam" id="PF10615">
    <property type="entry name" value="DUF2470"/>
    <property type="match status" value="1"/>
</dbReference>
<dbReference type="RefSeq" id="XP_021770983.1">
    <property type="nucleotide sequence ID" value="XM_021915291.1"/>
</dbReference>
<dbReference type="Gramene" id="AUR62038352-RA">
    <property type="protein sequence ID" value="AUR62038352-RA:cds"/>
    <property type="gene ID" value="AUR62038352"/>
</dbReference>
<feature type="domain" description="DUF2470" evidence="1">
    <location>
        <begin position="222"/>
        <end position="288"/>
    </location>
</feature>
<dbReference type="GeneID" id="110735132"/>
<evidence type="ECO:0000313" key="3">
    <source>
        <dbReference type="Proteomes" id="UP000596660"/>
    </source>
</evidence>
<sequence>MKSTKSTALALAQKCKNILASNWHGNLNTIKADSKGSKQEIYTSKVKYLLRKGRPYIWVPEKDLHNVNTLIDERASFAVPRPYPGPLANLLRSMKKLPVRIALTGEVVPLGDEKVRSATESVRKMVMSEQKKIIESSYAGSGILSSSTFGNTSRSENLVELLDNDDNYSVYKFNVSSCMFIDGNGGNHEVDPDDFGTAKPDKLPPFTAKLIDGINQSGIRRRALVVFCFAFLNENAKDAYILSVDQKGFDMLAKVLSGGSEYQWKEFRITFEEEADDVESFCSKLVQMEEAALDKVKSCSGLG</sequence>
<accession>A0A803N068</accession>
<dbReference type="InterPro" id="IPR019595">
    <property type="entry name" value="DUF2470"/>
</dbReference>
<dbReference type="AlphaFoldDB" id="A0A803N068"/>
<dbReference type="SUPFAM" id="SSF50475">
    <property type="entry name" value="FMN-binding split barrel"/>
    <property type="match status" value="1"/>
</dbReference>
<gene>
    <name evidence="2" type="primary">LOC110735132</name>
</gene>
<dbReference type="OMA" id="NWQGSLN"/>
<organism evidence="2 3">
    <name type="scientific">Chenopodium quinoa</name>
    <name type="common">Quinoa</name>
    <dbReference type="NCBI Taxonomy" id="63459"/>
    <lineage>
        <taxon>Eukaryota</taxon>
        <taxon>Viridiplantae</taxon>
        <taxon>Streptophyta</taxon>
        <taxon>Embryophyta</taxon>
        <taxon>Tracheophyta</taxon>
        <taxon>Spermatophyta</taxon>
        <taxon>Magnoliopsida</taxon>
        <taxon>eudicotyledons</taxon>
        <taxon>Gunneridae</taxon>
        <taxon>Pentapetalae</taxon>
        <taxon>Caryophyllales</taxon>
        <taxon>Chenopodiaceae</taxon>
        <taxon>Chenopodioideae</taxon>
        <taxon>Atripliceae</taxon>
        <taxon>Chenopodium</taxon>
    </lineage>
</organism>
<dbReference type="PANTHER" id="PTHR37375:SF1">
    <property type="entry name" value="DUF2470 DOMAIN-CONTAINING PROTEIN"/>
    <property type="match status" value="1"/>
</dbReference>